<sequence length="637" mass="65617">MKFRAAQMPDFAHDDHSRRRLILWSICAAVTILLLALLGFVSSFFSDWLGGEQASAIGVTELREGEFSLTHYSEGDLVGDVVFREDRAANVLVDSGSIDADGVLEDFNPGDSLELSFDVDNAGAKSVWYRTLLTVTVRMASAVPADVVGFYSPKLCVWQLDEQADGGPAKFTQETAMVSDADVSCKGDVPGMSRVGFEVVSEGDAANDGDPLTVQLRASSLDGVLSADPTAQDAEVEACGVADCPSQARVRYGVYFNPDVVDVNGVAFDDNEWQGARYGFDYAAQAIQYRNVDSPDWDGTAIEPYHDDYDDSVLRWDYAMTGSAQTFTAPVDGVYQLEAWGAKGGTVTGHGANGLGGAGAYARGNLYLKRGQSIYVYVGQHGEGARKGSGNHPGTFNGGGATGIGGTYLNGGSGGGSTDFRLVSGSWDDVQGLNSRILAAAGGGGGSGDDARSGSPDGGPGGRVAGVDGAFTYSQTQGQARYSTPARGGSQVAGGVPSKQNGTADRGYSGVFGAGGSGFNSDFTGGSGGGGWYGGGAGGDLNYGMGSGAGGSSFISGYPGAVALSDTSAANAGNPRTHRPSTDSPVDRATQVIDGREYRFTGYAMAAGDESMPDWGKSDGSLMTGNAGDGHARITLL</sequence>
<accession>A0AB39UQ68</accession>
<evidence type="ECO:0000256" key="8">
    <source>
        <dbReference type="ARBA" id="ARBA00022777"/>
    </source>
</evidence>
<dbReference type="GO" id="GO:0005886">
    <property type="term" value="C:plasma membrane"/>
    <property type="evidence" value="ECO:0007669"/>
    <property type="project" value="UniProtKB-SubCell"/>
</dbReference>
<evidence type="ECO:0000256" key="13">
    <source>
        <dbReference type="ARBA" id="ARBA00023157"/>
    </source>
</evidence>
<dbReference type="GO" id="GO:0004714">
    <property type="term" value="F:transmembrane receptor protein tyrosine kinase activity"/>
    <property type="evidence" value="ECO:0007669"/>
    <property type="project" value="UniProtKB-EC"/>
</dbReference>
<keyword evidence="15" id="KW-0325">Glycoprotein</keyword>
<dbReference type="EMBL" id="CP129683">
    <property type="protein sequence ID" value="XDS51028.1"/>
    <property type="molecule type" value="Genomic_DNA"/>
</dbReference>
<dbReference type="RefSeq" id="WP_369341992.1">
    <property type="nucleotide sequence ID" value="NZ_CP129675.1"/>
</dbReference>
<evidence type="ECO:0000259" key="18">
    <source>
        <dbReference type="Pfam" id="PF12810"/>
    </source>
</evidence>
<keyword evidence="4" id="KW-0808">Transferase</keyword>
<evidence type="ECO:0000256" key="14">
    <source>
        <dbReference type="ARBA" id="ARBA00023170"/>
    </source>
</evidence>
<evidence type="ECO:0000256" key="4">
    <source>
        <dbReference type="ARBA" id="ARBA00022679"/>
    </source>
</evidence>
<keyword evidence="9" id="KW-0067">ATP-binding</keyword>
<feature type="region of interest" description="Disordered" evidence="16">
    <location>
        <begin position="481"/>
        <end position="502"/>
    </location>
</feature>
<keyword evidence="13" id="KW-1015">Disulfide bond</keyword>
<keyword evidence="6" id="KW-0732">Signal</keyword>
<feature type="domain" description="ALK/LTK-like glycine-rich" evidence="18">
    <location>
        <begin position="332"/>
        <end position="637"/>
    </location>
</feature>
<evidence type="ECO:0000256" key="11">
    <source>
        <dbReference type="ARBA" id="ARBA00023136"/>
    </source>
</evidence>
<dbReference type="GO" id="GO:0005524">
    <property type="term" value="F:ATP binding"/>
    <property type="evidence" value="ECO:0007669"/>
    <property type="project" value="UniProtKB-KW"/>
</dbReference>
<comment type="subcellular location">
    <subcellularLocation>
        <location evidence="1">Cell membrane</location>
        <topology evidence="1">Single-pass type I membrane protein</topology>
    </subcellularLocation>
</comment>
<keyword evidence="10 17" id="KW-1133">Transmembrane helix</keyword>
<protein>
    <recommendedName>
        <fullName evidence="2">receptor protein-tyrosine kinase</fullName>
        <ecNumber evidence="2">2.7.10.1</ecNumber>
    </recommendedName>
</protein>
<keyword evidence="5 17" id="KW-0812">Transmembrane</keyword>
<evidence type="ECO:0000313" key="21">
    <source>
        <dbReference type="EMBL" id="XDS51028.1"/>
    </source>
</evidence>
<evidence type="ECO:0000256" key="5">
    <source>
        <dbReference type="ARBA" id="ARBA00022692"/>
    </source>
</evidence>
<evidence type="ECO:0000256" key="2">
    <source>
        <dbReference type="ARBA" id="ARBA00011902"/>
    </source>
</evidence>
<evidence type="ECO:0000256" key="15">
    <source>
        <dbReference type="ARBA" id="ARBA00023180"/>
    </source>
</evidence>
<keyword evidence="12" id="KW-0829">Tyrosine-protein kinase</keyword>
<evidence type="ECO:0000256" key="17">
    <source>
        <dbReference type="SAM" id="Phobius"/>
    </source>
</evidence>
<dbReference type="EMBL" id="CP129682">
    <property type="protein sequence ID" value="XDS47951.1"/>
    <property type="molecule type" value="Genomic_DNA"/>
</dbReference>
<keyword evidence="7" id="KW-0547">Nucleotide-binding</keyword>
<dbReference type="EC" id="2.7.10.1" evidence="2"/>
<feature type="region of interest" description="Disordered" evidence="16">
    <location>
        <begin position="441"/>
        <end position="467"/>
    </location>
</feature>
<keyword evidence="8" id="KW-0418">Kinase</keyword>
<keyword evidence="14" id="KW-0675">Receptor</keyword>
<evidence type="ECO:0000256" key="9">
    <source>
        <dbReference type="ARBA" id="ARBA00022840"/>
    </source>
</evidence>
<evidence type="ECO:0000256" key="7">
    <source>
        <dbReference type="ARBA" id="ARBA00022741"/>
    </source>
</evidence>
<gene>
    <name evidence="21" type="ORF">QN062_02220</name>
    <name evidence="20" type="ORF">QN216_06225</name>
    <name evidence="19" type="ORF">QN217_04225</name>
</gene>
<evidence type="ECO:0000256" key="3">
    <source>
        <dbReference type="ARBA" id="ARBA00022475"/>
    </source>
</evidence>
<evidence type="ECO:0000256" key="1">
    <source>
        <dbReference type="ARBA" id="ARBA00004251"/>
    </source>
</evidence>
<feature type="transmembrane region" description="Helical" evidence="17">
    <location>
        <begin position="21"/>
        <end position="45"/>
    </location>
</feature>
<proteinExistence type="predicted"/>
<evidence type="ECO:0000313" key="20">
    <source>
        <dbReference type="EMBL" id="XDS47951.1"/>
    </source>
</evidence>
<reference evidence="21" key="1">
    <citation type="submission" date="2023-07" db="EMBL/GenBank/DDBJ databases">
        <title>Bifidobacterium aquikefiriaerophilum sp. nov. and Bifidobacterium eccum sp. nov., isolated from water kefir.</title>
        <authorList>
            <person name="Breselge S."/>
            <person name="Bellassi P."/>
            <person name="Barcenilla C."/>
            <person name="Alvarez-Ordonez A."/>
            <person name="Morelli L."/>
            <person name="Cotter P.D."/>
        </authorList>
    </citation>
    <scope>NUCLEOTIDE SEQUENCE</scope>
    <source>
        <strain evidence="21">WK012_4_13</strain>
        <strain evidence="20">WK013_4_14</strain>
        <strain evidence="19">WK048_4_13</strain>
    </source>
</reference>
<keyword evidence="3" id="KW-1003">Cell membrane</keyword>
<evidence type="ECO:0000256" key="10">
    <source>
        <dbReference type="ARBA" id="ARBA00022989"/>
    </source>
</evidence>
<dbReference type="AlphaFoldDB" id="A0AB39UQ68"/>
<evidence type="ECO:0000313" key="19">
    <source>
        <dbReference type="EMBL" id="XDS47341.1"/>
    </source>
</evidence>
<organism evidence="21">
    <name type="scientific">Bifidobacterium fermentum</name>
    <dbReference type="NCBI Taxonomy" id="3059035"/>
    <lineage>
        <taxon>Bacteria</taxon>
        <taxon>Bacillati</taxon>
        <taxon>Actinomycetota</taxon>
        <taxon>Actinomycetes</taxon>
        <taxon>Bifidobacteriales</taxon>
        <taxon>Bifidobacteriaceae</taxon>
        <taxon>Bifidobacterium</taxon>
    </lineage>
</organism>
<name>A0AB39UQ68_9BIFI</name>
<keyword evidence="11 17" id="KW-0472">Membrane</keyword>
<dbReference type="KEGG" id="bfk:QN062_02220"/>
<evidence type="ECO:0000256" key="6">
    <source>
        <dbReference type="ARBA" id="ARBA00022729"/>
    </source>
</evidence>
<evidence type="ECO:0000256" key="12">
    <source>
        <dbReference type="ARBA" id="ARBA00023137"/>
    </source>
</evidence>
<dbReference type="InterPro" id="IPR055163">
    <property type="entry name" value="ALK/LTK-like_GRD"/>
</dbReference>
<evidence type="ECO:0000256" key="16">
    <source>
        <dbReference type="SAM" id="MobiDB-lite"/>
    </source>
</evidence>
<dbReference type="EMBL" id="CP129675">
    <property type="protein sequence ID" value="XDS47341.1"/>
    <property type="molecule type" value="Genomic_DNA"/>
</dbReference>
<dbReference type="Pfam" id="PF12810">
    <property type="entry name" value="ALK_LTK_GRD"/>
    <property type="match status" value="1"/>
</dbReference>